<dbReference type="InterPro" id="IPR032675">
    <property type="entry name" value="LRR_dom_sf"/>
</dbReference>
<dbReference type="SMART" id="SM00368">
    <property type="entry name" value="LRR_RI"/>
    <property type="match status" value="7"/>
</dbReference>
<evidence type="ECO:0000313" key="4">
    <source>
        <dbReference type="EnsemblProtists" id="EOD41074"/>
    </source>
</evidence>
<proteinExistence type="predicted"/>
<dbReference type="SUPFAM" id="SSF52047">
    <property type="entry name" value="RNI-like"/>
    <property type="match status" value="1"/>
</dbReference>
<dbReference type="GO" id="GO:0005829">
    <property type="term" value="C:cytosol"/>
    <property type="evidence" value="ECO:0007669"/>
    <property type="project" value="TreeGrafter"/>
</dbReference>
<accession>A0A0D3KZ89</accession>
<keyword evidence="1" id="KW-0343">GTPase activation</keyword>
<dbReference type="STRING" id="2903.R1G5I1"/>
<dbReference type="GO" id="GO:0031267">
    <property type="term" value="F:small GTPase binding"/>
    <property type="evidence" value="ECO:0007669"/>
    <property type="project" value="TreeGrafter"/>
</dbReference>
<dbReference type="Proteomes" id="UP000013827">
    <property type="component" value="Unassembled WGS sequence"/>
</dbReference>
<dbReference type="AlphaFoldDB" id="A0A0D3KZ89"/>
<protein>
    <submittedName>
        <fullName evidence="4">Uncharacterized protein</fullName>
    </submittedName>
</protein>
<dbReference type="PANTHER" id="PTHR24113:SF12">
    <property type="entry name" value="RAN GTPASE-ACTIVATING PROTEIN 1"/>
    <property type="match status" value="1"/>
</dbReference>
<dbReference type="RefSeq" id="XP_005793503.1">
    <property type="nucleotide sequence ID" value="XM_005793446.1"/>
</dbReference>
<dbReference type="GO" id="GO:0005634">
    <property type="term" value="C:nucleus"/>
    <property type="evidence" value="ECO:0007669"/>
    <property type="project" value="TreeGrafter"/>
</dbReference>
<sequence length="301" mass="30038">MRRGRRFCSTAATSRLVSKIGRPTSALSTERSLDFLRAKGLDAEDLLLVSTLVKTNAGVESIDVSGNGFGAGGAESLVAIVRSSPQLSKLDASQNNLRASAALLAEAAAAHGSLRSLAMSANAIGASACTAIGEALAAAAGGSGLAELNLSHNAFGRAGGGLAAVPGLSSLRLASCAVGAAGTTELAAALAAGSTLRRLDLHECHCGADGAAALAEALTSGVALVSLDLSDNNIGDKSGLGSSGVSADAAVEALARCLRSSASLRELDLRLNGFDAVHLEELAAAAREGDGKRREPIELRL</sequence>
<keyword evidence="3" id="KW-0677">Repeat</keyword>
<keyword evidence="2" id="KW-0433">Leucine-rich repeat</keyword>
<dbReference type="HOGENOM" id="CLU_925689_0_0_1"/>
<organism evidence="4 5">
    <name type="scientific">Emiliania huxleyi (strain CCMP1516)</name>
    <dbReference type="NCBI Taxonomy" id="280463"/>
    <lineage>
        <taxon>Eukaryota</taxon>
        <taxon>Haptista</taxon>
        <taxon>Haptophyta</taxon>
        <taxon>Prymnesiophyceae</taxon>
        <taxon>Isochrysidales</taxon>
        <taxon>Noelaerhabdaceae</taxon>
        <taxon>Emiliania</taxon>
    </lineage>
</organism>
<keyword evidence="5" id="KW-1185">Reference proteome</keyword>
<dbReference type="Pfam" id="PF13516">
    <property type="entry name" value="LRR_6"/>
    <property type="match status" value="2"/>
</dbReference>
<dbReference type="PaxDb" id="2903-EOD41074"/>
<dbReference type="InterPro" id="IPR001611">
    <property type="entry name" value="Leu-rich_rpt"/>
</dbReference>
<name>A0A0D3KZ89_EMIH1</name>
<dbReference type="GO" id="GO:0006913">
    <property type="term" value="P:nucleocytoplasmic transport"/>
    <property type="evidence" value="ECO:0007669"/>
    <property type="project" value="TreeGrafter"/>
</dbReference>
<dbReference type="GO" id="GO:0005096">
    <property type="term" value="F:GTPase activator activity"/>
    <property type="evidence" value="ECO:0007669"/>
    <property type="project" value="UniProtKB-KW"/>
</dbReference>
<dbReference type="GeneID" id="17286344"/>
<dbReference type="InterPro" id="IPR027038">
    <property type="entry name" value="RanGap"/>
</dbReference>
<dbReference type="EnsemblProtists" id="EOD41074">
    <property type="protein sequence ID" value="EOD41074"/>
    <property type="gene ID" value="EMIHUDRAFT_446726"/>
</dbReference>
<dbReference type="Gene3D" id="3.80.10.10">
    <property type="entry name" value="Ribonuclease Inhibitor"/>
    <property type="match status" value="2"/>
</dbReference>
<evidence type="ECO:0000256" key="3">
    <source>
        <dbReference type="ARBA" id="ARBA00022737"/>
    </source>
</evidence>
<reference evidence="4" key="2">
    <citation type="submission" date="2024-10" db="UniProtKB">
        <authorList>
            <consortium name="EnsemblProtists"/>
        </authorList>
    </citation>
    <scope>IDENTIFICATION</scope>
</reference>
<dbReference type="PANTHER" id="PTHR24113">
    <property type="entry name" value="RAN GTPASE-ACTIVATING PROTEIN 1"/>
    <property type="match status" value="1"/>
</dbReference>
<dbReference type="PROSITE" id="PS51450">
    <property type="entry name" value="LRR"/>
    <property type="match status" value="1"/>
</dbReference>
<dbReference type="GO" id="GO:0048471">
    <property type="term" value="C:perinuclear region of cytoplasm"/>
    <property type="evidence" value="ECO:0007669"/>
    <property type="project" value="TreeGrafter"/>
</dbReference>
<dbReference type="eggNOG" id="KOG4308">
    <property type="taxonomic scope" value="Eukaryota"/>
</dbReference>
<dbReference type="KEGG" id="ehx:EMIHUDRAFT_446726"/>
<reference evidence="5" key="1">
    <citation type="journal article" date="2013" name="Nature">
        <title>Pan genome of the phytoplankton Emiliania underpins its global distribution.</title>
        <authorList>
            <person name="Read B.A."/>
            <person name="Kegel J."/>
            <person name="Klute M.J."/>
            <person name="Kuo A."/>
            <person name="Lefebvre S.C."/>
            <person name="Maumus F."/>
            <person name="Mayer C."/>
            <person name="Miller J."/>
            <person name="Monier A."/>
            <person name="Salamov A."/>
            <person name="Young J."/>
            <person name="Aguilar M."/>
            <person name="Claverie J.M."/>
            <person name="Frickenhaus S."/>
            <person name="Gonzalez K."/>
            <person name="Herman E.K."/>
            <person name="Lin Y.C."/>
            <person name="Napier J."/>
            <person name="Ogata H."/>
            <person name="Sarno A.F."/>
            <person name="Shmutz J."/>
            <person name="Schroeder D."/>
            <person name="de Vargas C."/>
            <person name="Verret F."/>
            <person name="von Dassow P."/>
            <person name="Valentin K."/>
            <person name="Van de Peer Y."/>
            <person name="Wheeler G."/>
            <person name="Dacks J.B."/>
            <person name="Delwiche C.F."/>
            <person name="Dyhrman S.T."/>
            <person name="Glockner G."/>
            <person name="John U."/>
            <person name="Richards T."/>
            <person name="Worden A.Z."/>
            <person name="Zhang X."/>
            <person name="Grigoriev I.V."/>
            <person name="Allen A.E."/>
            <person name="Bidle K."/>
            <person name="Borodovsky M."/>
            <person name="Bowler C."/>
            <person name="Brownlee C."/>
            <person name="Cock J.M."/>
            <person name="Elias M."/>
            <person name="Gladyshev V.N."/>
            <person name="Groth M."/>
            <person name="Guda C."/>
            <person name="Hadaegh A."/>
            <person name="Iglesias-Rodriguez M.D."/>
            <person name="Jenkins J."/>
            <person name="Jones B.M."/>
            <person name="Lawson T."/>
            <person name="Leese F."/>
            <person name="Lindquist E."/>
            <person name="Lobanov A."/>
            <person name="Lomsadze A."/>
            <person name="Malik S.B."/>
            <person name="Marsh M.E."/>
            <person name="Mackinder L."/>
            <person name="Mock T."/>
            <person name="Mueller-Roeber B."/>
            <person name="Pagarete A."/>
            <person name="Parker M."/>
            <person name="Probert I."/>
            <person name="Quesneville H."/>
            <person name="Raines C."/>
            <person name="Rensing S.A."/>
            <person name="Riano-Pachon D.M."/>
            <person name="Richier S."/>
            <person name="Rokitta S."/>
            <person name="Shiraiwa Y."/>
            <person name="Soanes D.M."/>
            <person name="van der Giezen M."/>
            <person name="Wahlund T.M."/>
            <person name="Williams B."/>
            <person name="Wilson W."/>
            <person name="Wolfe G."/>
            <person name="Wurch L.L."/>
        </authorList>
    </citation>
    <scope>NUCLEOTIDE SEQUENCE</scope>
</reference>
<evidence type="ECO:0000256" key="1">
    <source>
        <dbReference type="ARBA" id="ARBA00022468"/>
    </source>
</evidence>
<evidence type="ECO:0000256" key="2">
    <source>
        <dbReference type="ARBA" id="ARBA00022614"/>
    </source>
</evidence>
<evidence type="ECO:0000313" key="5">
    <source>
        <dbReference type="Proteomes" id="UP000013827"/>
    </source>
</evidence>